<feature type="transmembrane region" description="Helical" evidence="1">
    <location>
        <begin position="196"/>
        <end position="216"/>
    </location>
</feature>
<keyword evidence="1" id="KW-1133">Transmembrane helix</keyword>
<proteinExistence type="predicted"/>
<evidence type="ECO:0008006" key="4">
    <source>
        <dbReference type="Google" id="ProtNLM"/>
    </source>
</evidence>
<feature type="transmembrane region" description="Helical" evidence="1">
    <location>
        <begin position="6"/>
        <end position="30"/>
    </location>
</feature>
<protein>
    <recommendedName>
        <fullName evidence="4">YhhN-like protein</fullName>
    </recommendedName>
</protein>
<reference evidence="2 3" key="1">
    <citation type="submission" date="2019-09" db="EMBL/GenBank/DDBJ databases">
        <title>Genome sequence and assembly of Flavobacterium sp.</title>
        <authorList>
            <person name="Chhetri G."/>
        </authorList>
    </citation>
    <scope>NUCLEOTIDE SEQUENCE [LARGE SCALE GENOMIC DNA]</scope>
    <source>
        <strain evidence="2 3">SNL9</strain>
    </source>
</reference>
<comment type="caution">
    <text evidence="2">The sequence shown here is derived from an EMBL/GenBank/DDBJ whole genome shotgun (WGS) entry which is preliminary data.</text>
</comment>
<accession>A0A5M6C9I5</accession>
<feature type="transmembrane region" description="Helical" evidence="1">
    <location>
        <begin position="127"/>
        <end position="146"/>
    </location>
</feature>
<name>A0A5M6C9I5_9FLAO</name>
<evidence type="ECO:0000256" key="1">
    <source>
        <dbReference type="SAM" id="Phobius"/>
    </source>
</evidence>
<evidence type="ECO:0000313" key="3">
    <source>
        <dbReference type="Proteomes" id="UP000325141"/>
    </source>
</evidence>
<dbReference type="Proteomes" id="UP000325141">
    <property type="component" value="Unassembled WGS sequence"/>
</dbReference>
<feature type="transmembrane region" description="Helical" evidence="1">
    <location>
        <begin position="158"/>
        <end position="176"/>
    </location>
</feature>
<keyword evidence="3" id="KW-1185">Reference proteome</keyword>
<evidence type="ECO:0000313" key="2">
    <source>
        <dbReference type="EMBL" id="KAA5531754.1"/>
    </source>
</evidence>
<feature type="transmembrane region" description="Helical" evidence="1">
    <location>
        <begin position="98"/>
        <end position="115"/>
    </location>
</feature>
<feature type="transmembrane region" description="Helical" evidence="1">
    <location>
        <begin position="37"/>
        <end position="59"/>
    </location>
</feature>
<dbReference type="EMBL" id="VWSG01000017">
    <property type="protein sequence ID" value="KAA5531754.1"/>
    <property type="molecule type" value="Genomic_DNA"/>
</dbReference>
<dbReference type="AlphaFoldDB" id="A0A5M6C9I5"/>
<dbReference type="RefSeq" id="WP_150014803.1">
    <property type="nucleotide sequence ID" value="NZ_VWSG01000017.1"/>
</dbReference>
<gene>
    <name evidence="2" type="ORF">F0460_15295</name>
</gene>
<organism evidence="2 3">
    <name type="scientific">Paenimyroides baculatum</name>
    <dbReference type="NCBI Taxonomy" id="2608000"/>
    <lineage>
        <taxon>Bacteria</taxon>
        <taxon>Pseudomonadati</taxon>
        <taxon>Bacteroidota</taxon>
        <taxon>Flavobacteriia</taxon>
        <taxon>Flavobacteriales</taxon>
        <taxon>Flavobacteriaceae</taxon>
        <taxon>Paenimyroides</taxon>
    </lineage>
</organism>
<feature type="transmembrane region" description="Helical" evidence="1">
    <location>
        <begin position="71"/>
        <end position="89"/>
    </location>
</feature>
<keyword evidence="1" id="KW-0472">Membrane</keyword>
<keyword evidence="1" id="KW-0812">Transmembrane</keyword>
<sequence>MGDYYFLYDILAYVNSFFLIIYSIISIVVFKKSKKKIFKIIALYLMFSFLFDFLINILFFTPKIEIISDTLFLDILYRLGELLIVGYLINNYWLKSKMFWLLICVAGLFLIYDLFTYRERGLLNYVAYAQITANLLLIVLIVTNLLKQLKDTKPFSVTNQMVCMVFLAYFSIHLVYTVVQNFIINQSFTNKSFVVFYSSYAILHILYYFSLAFIVFKNSKNLFKFYKV</sequence>